<sequence>MLHYPTGVSELKYPSLLRLFALATVSMTVNMSKFSSFAKQDKWPSQNVATCAKLCS</sequence>
<protein>
    <submittedName>
        <fullName evidence="2">Uncharacterized protein</fullName>
    </submittedName>
</protein>
<gene>
    <name evidence="2" type="ORF">HMPREF0454_00765</name>
</gene>
<dbReference type="HOGENOM" id="CLU_3007957_0_0_6"/>
<accession>G9Y2F1</accession>
<keyword evidence="1" id="KW-1133">Transmembrane helix</keyword>
<reference evidence="2 3" key="1">
    <citation type="submission" date="2011-08" db="EMBL/GenBank/DDBJ databases">
        <authorList>
            <person name="Weinstock G."/>
            <person name="Sodergren E."/>
            <person name="Clifton S."/>
            <person name="Fulton L."/>
            <person name="Fulton B."/>
            <person name="Courtney L."/>
            <person name="Fronick C."/>
            <person name="Harrison M."/>
            <person name="Strong C."/>
            <person name="Farmer C."/>
            <person name="Delahaunty K."/>
            <person name="Markovic C."/>
            <person name="Hall O."/>
            <person name="Minx P."/>
            <person name="Tomlinson C."/>
            <person name="Mitreva M."/>
            <person name="Hou S."/>
            <person name="Chen J."/>
            <person name="Wollam A."/>
            <person name="Pepin K.H."/>
            <person name="Johnson M."/>
            <person name="Bhonagiri V."/>
            <person name="Zhang X."/>
            <person name="Suruliraj S."/>
            <person name="Warren W."/>
            <person name="Chinwalla A."/>
            <person name="Mardis E.R."/>
            <person name="Wilson R.K."/>
        </authorList>
    </citation>
    <scope>NUCLEOTIDE SEQUENCE [LARGE SCALE GENOMIC DNA]</scope>
    <source>
        <strain evidence="2 3">ATCC 51873</strain>
    </source>
</reference>
<proteinExistence type="predicted"/>
<evidence type="ECO:0000256" key="1">
    <source>
        <dbReference type="SAM" id="Phobius"/>
    </source>
</evidence>
<evidence type="ECO:0000313" key="3">
    <source>
        <dbReference type="Proteomes" id="UP000005959"/>
    </source>
</evidence>
<dbReference type="AlphaFoldDB" id="G9Y2F1"/>
<dbReference type="Proteomes" id="UP000005959">
    <property type="component" value="Unassembled WGS sequence"/>
</dbReference>
<keyword evidence="1" id="KW-0812">Transmembrane</keyword>
<dbReference type="EMBL" id="AGCI01000010">
    <property type="protein sequence ID" value="EHM46896.1"/>
    <property type="molecule type" value="Genomic_DNA"/>
</dbReference>
<comment type="caution">
    <text evidence="2">The sequence shown here is derived from an EMBL/GenBank/DDBJ whole genome shotgun (WGS) entry which is preliminary data.</text>
</comment>
<evidence type="ECO:0000313" key="2">
    <source>
        <dbReference type="EMBL" id="EHM46896.1"/>
    </source>
</evidence>
<name>G9Y2F1_HAFAL</name>
<feature type="transmembrane region" description="Helical" evidence="1">
    <location>
        <begin position="15"/>
        <end position="32"/>
    </location>
</feature>
<organism evidence="2 3">
    <name type="scientific">Hafnia alvei ATCC 51873</name>
    <dbReference type="NCBI Taxonomy" id="1002364"/>
    <lineage>
        <taxon>Bacteria</taxon>
        <taxon>Pseudomonadati</taxon>
        <taxon>Pseudomonadota</taxon>
        <taxon>Gammaproteobacteria</taxon>
        <taxon>Enterobacterales</taxon>
        <taxon>Hafniaceae</taxon>
        <taxon>Hafnia</taxon>
    </lineage>
</organism>
<keyword evidence="1" id="KW-0472">Membrane</keyword>